<dbReference type="RefSeq" id="WP_204664970.1">
    <property type="nucleotide sequence ID" value="NZ_JAFBDT010000021.1"/>
</dbReference>
<dbReference type="CDD" id="cd11338">
    <property type="entry name" value="AmyAc_CMD"/>
    <property type="match status" value="1"/>
</dbReference>
<dbReference type="InterPro" id="IPR004185">
    <property type="entry name" value="Glyco_hydro_13_lg-like_dom"/>
</dbReference>
<organism evidence="5 6">
    <name type="scientific">Fusibacter tunisiensis</name>
    <dbReference type="NCBI Taxonomy" id="1008308"/>
    <lineage>
        <taxon>Bacteria</taxon>
        <taxon>Bacillati</taxon>
        <taxon>Bacillota</taxon>
        <taxon>Clostridia</taxon>
        <taxon>Eubacteriales</taxon>
        <taxon>Eubacteriales Family XII. Incertae Sedis</taxon>
        <taxon>Fusibacter</taxon>
    </lineage>
</organism>
<dbReference type="SMART" id="SM00642">
    <property type="entry name" value="Aamy"/>
    <property type="match status" value="1"/>
</dbReference>
<dbReference type="Proteomes" id="UP000767854">
    <property type="component" value="Unassembled WGS sequence"/>
</dbReference>
<proteinExistence type="inferred from homology"/>
<dbReference type="InterPro" id="IPR017853">
    <property type="entry name" value="GH"/>
</dbReference>
<accession>A0ABS2MT64</accession>
<dbReference type="Gene3D" id="3.90.400.10">
    <property type="entry name" value="Oligo-1,6-glucosidase, Domain 2"/>
    <property type="match status" value="1"/>
</dbReference>
<dbReference type="Gene3D" id="3.20.20.80">
    <property type="entry name" value="Glycosidases"/>
    <property type="match status" value="1"/>
</dbReference>
<dbReference type="CDD" id="cd02857">
    <property type="entry name" value="E_set_CDase_PDE_N"/>
    <property type="match status" value="1"/>
</dbReference>
<keyword evidence="6" id="KW-1185">Reference proteome</keyword>
<dbReference type="PANTHER" id="PTHR10357:SF210">
    <property type="entry name" value="MALTODEXTRIN GLUCOSIDASE"/>
    <property type="match status" value="1"/>
</dbReference>
<keyword evidence="3 5" id="KW-0326">Glycosidase</keyword>
<evidence type="ECO:0000259" key="4">
    <source>
        <dbReference type="SMART" id="SM00642"/>
    </source>
</evidence>
<dbReference type="GO" id="GO:0016798">
    <property type="term" value="F:hydrolase activity, acting on glycosyl bonds"/>
    <property type="evidence" value="ECO:0007669"/>
    <property type="project" value="UniProtKB-KW"/>
</dbReference>
<dbReference type="Pfam" id="PF02903">
    <property type="entry name" value="Alpha-amylase_N"/>
    <property type="match status" value="1"/>
</dbReference>
<sequence length="581" mass="67431">MNLIGITHEAKSAYAYAYNEDTLHIRLRTVKDDIESVNLVWGDPFLWQNGKWIPDAASGQAMDKHLSDDWYDYWFIEIKTKTKRTRYGFQLSDEKQTVFLGAHGVVDLTKHPEAAYEVGDFFNFPYINREDLFKAPDWVKESIWYQIFPERFCNGDPSIDLPGTLPWGSEQVVTNEMKFGGDLRGVIEKLDYLTDLGVNGIYFTPIFKSPSTHKYDTVDYYCIDPSFGTNALFKELVEKAHARGIRVVLDAVFNHCGIDHPFFQDVLQKGKASPYYGYFHMNDEGYETFAFTPKMPKWRTGNPEVERYLLDIGAYWVEQYDIDGWRLDVSNEVSHDFWRKFRKRMKAIKPDFFILGENWDRSEPWLRGDQFDSVMNYEFSYPVWRLLDPAYPDYGVHDYRNSISSLLASYPVHVSENLFNLIDSHDTSRIKTVFGGDVNRVKIAYALLLTHSGAPSIYYGSEVGLEGVHDGNRQCMVWEPDAQDQNLRTYVKHLIEIRKKYRAFKSPNLTWLQVDSVPALLAFEKKEGNERVRCYINASENKVTVLMEPGWKNLFSDTPIPGGYYELDPWSVVLTGEYVAH</sequence>
<comment type="caution">
    <text evidence="5">The sequence shown here is derived from an EMBL/GenBank/DDBJ whole genome shotgun (WGS) entry which is preliminary data.</text>
</comment>
<evidence type="ECO:0000313" key="6">
    <source>
        <dbReference type="Proteomes" id="UP000767854"/>
    </source>
</evidence>
<evidence type="ECO:0000313" key="5">
    <source>
        <dbReference type="EMBL" id="MBM7562540.1"/>
    </source>
</evidence>
<dbReference type="SUPFAM" id="SSF51011">
    <property type="entry name" value="Glycosyl hydrolase domain"/>
    <property type="match status" value="1"/>
</dbReference>
<evidence type="ECO:0000256" key="1">
    <source>
        <dbReference type="ARBA" id="ARBA00008061"/>
    </source>
</evidence>
<feature type="domain" description="Glycosyl hydrolase family 13 catalytic" evidence="4">
    <location>
        <begin position="146"/>
        <end position="498"/>
    </location>
</feature>
<dbReference type="EMBL" id="JAFBDT010000021">
    <property type="protein sequence ID" value="MBM7562540.1"/>
    <property type="molecule type" value="Genomic_DNA"/>
</dbReference>
<dbReference type="PANTHER" id="PTHR10357">
    <property type="entry name" value="ALPHA-AMYLASE FAMILY MEMBER"/>
    <property type="match status" value="1"/>
</dbReference>
<dbReference type="Gene3D" id="2.60.40.10">
    <property type="entry name" value="Immunoglobulins"/>
    <property type="match status" value="1"/>
</dbReference>
<dbReference type="SUPFAM" id="SSF51445">
    <property type="entry name" value="(Trans)glycosidases"/>
    <property type="match status" value="1"/>
</dbReference>
<comment type="similarity">
    <text evidence="1">Belongs to the glycosyl hydrolase 13 family.</text>
</comment>
<reference evidence="5 6" key="1">
    <citation type="submission" date="2021-01" db="EMBL/GenBank/DDBJ databases">
        <title>Genomic Encyclopedia of Type Strains, Phase IV (KMG-IV): sequencing the most valuable type-strain genomes for metagenomic binning, comparative biology and taxonomic classification.</title>
        <authorList>
            <person name="Goeker M."/>
        </authorList>
    </citation>
    <scope>NUCLEOTIDE SEQUENCE [LARGE SCALE GENOMIC DNA]</scope>
    <source>
        <strain evidence="5 6">DSM 24436</strain>
    </source>
</reference>
<keyword evidence="2" id="KW-0378">Hydrolase</keyword>
<dbReference type="InterPro" id="IPR006047">
    <property type="entry name" value="GH13_cat_dom"/>
</dbReference>
<dbReference type="InterPro" id="IPR013783">
    <property type="entry name" value="Ig-like_fold"/>
</dbReference>
<gene>
    <name evidence="5" type="ORF">JOC49_002101</name>
</gene>
<name>A0ABS2MT64_9FIRM</name>
<evidence type="ECO:0000256" key="3">
    <source>
        <dbReference type="ARBA" id="ARBA00023295"/>
    </source>
</evidence>
<evidence type="ECO:0000256" key="2">
    <source>
        <dbReference type="ARBA" id="ARBA00022801"/>
    </source>
</evidence>
<dbReference type="InterPro" id="IPR045857">
    <property type="entry name" value="O16G_dom_2"/>
</dbReference>
<protein>
    <submittedName>
        <fullName evidence="5">Glycosidase</fullName>
    </submittedName>
</protein>
<dbReference type="Pfam" id="PF00128">
    <property type="entry name" value="Alpha-amylase"/>
    <property type="match status" value="1"/>
</dbReference>